<dbReference type="PANTHER" id="PTHR43336:SF3">
    <property type="entry name" value="GUANYLATE CYCLASE DOMAIN-CONTAINING PROTEIN"/>
    <property type="match status" value="1"/>
</dbReference>
<evidence type="ECO:0000256" key="4">
    <source>
        <dbReference type="ARBA" id="ARBA00023136"/>
    </source>
</evidence>
<evidence type="ECO:0000256" key="2">
    <source>
        <dbReference type="ARBA" id="ARBA00022692"/>
    </source>
</evidence>
<dbReference type="InterPro" id="IPR001054">
    <property type="entry name" value="A/G_cyclase"/>
</dbReference>
<feature type="transmembrane region" description="Helical" evidence="5">
    <location>
        <begin position="70"/>
        <end position="91"/>
    </location>
</feature>
<evidence type="ECO:0000256" key="3">
    <source>
        <dbReference type="ARBA" id="ARBA00022989"/>
    </source>
</evidence>
<protein>
    <recommendedName>
        <fullName evidence="6">Guanylate cyclase domain-containing protein</fullName>
    </recommendedName>
</protein>
<feature type="transmembrane region" description="Helical" evidence="5">
    <location>
        <begin position="103"/>
        <end position="124"/>
    </location>
</feature>
<name>A0A7S2GC55_9STRA</name>
<dbReference type="InterPro" id="IPR029787">
    <property type="entry name" value="Nucleotide_cyclase"/>
</dbReference>
<dbReference type="GO" id="GO:0016020">
    <property type="term" value="C:membrane"/>
    <property type="evidence" value="ECO:0007669"/>
    <property type="project" value="UniProtKB-SubCell"/>
</dbReference>
<gene>
    <name evidence="7" type="ORF">FPAR1323_LOCUS15689</name>
</gene>
<dbReference type="EMBL" id="HBGT01030006">
    <property type="protein sequence ID" value="CAD9444656.1"/>
    <property type="molecule type" value="Transcribed_RNA"/>
</dbReference>
<dbReference type="PROSITE" id="PS50125">
    <property type="entry name" value="GUANYLATE_CYCLASE_2"/>
    <property type="match status" value="1"/>
</dbReference>
<feature type="domain" description="Guanylate cyclase" evidence="6">
    <location>
        <begin position="549"/>
        <end position="704"/>
    </location>
</feature>
<dbReference type="CDD" id="cd07302">
    <property type="entry name" value="CHD"/>
    <property type="match status" value="1"/>
</dbReference>
<proteinExistence type="predicted"/>
<organism evidence="7">
    <name type="scientific">Florenciella parvula</name>
    <dbReference type="NCBI Taxonomy" id="236787"/>
    <lineage>
        <taxon>Eukaryota</taxon>
        <taxon>Sar</taxon>
        <taxon>Stramenopiles</taxon>
        <taxon>Ochrophyta</taxon>
        <taxon>Dictyochophyceae</taxon>
        <taxon>Florenciellales</taxon>
        <taxon>Florenciella</taxon>
    </lineage>
</organism>
<keyword evidence="2 5" id="KW-0812">Transmembrane</keyword>
<dbReference type="InterPro" id="IPR027359">
    <property type="entry name" value="Volt_channel_dom_sf"/>
</dbReference>
<evidence type="ECO:0000256" key="1">
    <source>
        <dbReference type="ARBA" id="ARBA00004141"/>
    </source>
</evidence>
<accession>A0A7S2GC55</accession>
<dbReference type="PANTHER" id="PTHR43336">
    <property type="entry name" value="OXYGEN SENSOR HISTIDINE KINASE RESPONSE REGULATOR DEVS/DOSS"/>
    <property type="match status" value="1"/>
</dbReference>
<evidence type="ECO:0000259" key="6">
    <source>
        <dbReference type="PROSITE" id="PS50125"/>
    </source>
</evidence>
<comment type="subcellular location">
    <subcellularLocation>
        <location evidence="1">Membrane</location>
        <topology evidence="1">Multi-pass membrane protein</topology>
    </subcellularLocation>
</comment>
<dbReference type="Gene3D" id="3.30.70.1230">
    <property type="entry name" value="Nucleotide cyclase"/>
    <property type="match status" value="1"/>
</dbReference>
<reference evidence="7" key="1">
    <citation type="submission" date="2021-01" db="EMBL/GenBank/DDBJ databases">
        <authorList>
            <person name="Corre E."/>
            <person name="Pelletier E."/>
            <person name="Niang G."/>
            <person name="Scheremetjew M."/>
            <person name="Finn R."/>
            <person name="Kale V."/>
            <person name="Holt S."/>
            <person name="Cochrane G."/>
            <person name="Meng A."/>
            <person name="Brown T."/>
            <person name="Cohen L."/>
        </authorList>
    </citation>
    <scope>NUCLEOTIDE SEQUENCE</scope>
    <source>
        <strain evidence="7">RCC1693</strain>
    </source>
</reference>
<dbReference type="GO" id="GO:0009190">
    <property type="term" value="P:cyclic nucleotide biosynthetic process"/>
    <property type="evidence" value="ECO:0007669"/>
    <property type="project" value="InterPro"/>
</dbReference>
<sequence>MDSQRGRSKEVTFSCSSNAEAKKTTNFFLDRASIPINLNFQDTMIWVTMFVLFGDDVRILSYPKADDEGFMYLMIISLVLFVLELLLYSWAKTTIIFEKPSTILGAIPVPFTVQGYLFDFYFWLDLMAVISMFPDIPPIANAIGLTSLGTGTNAAAYGKLGRIARMVRLVRLVKLYKVSSGRAQRKQREAELLELTKKGVITLEEYTEKLQQTDTNKQSKVGAELSDQLTRRVIAIVLIMLCVVPLLTVLEVQMGPEVATSYIQKLNKNGDTRNLRTAISSTMEQYSYYSPSTWVTKNKDCPDDDKNCDEEETMKANFKSLVYLGVYPYNEFVCNGETTPFELPYNSLVDDGIVDKDYVAEASKTGVKSEREKDYYAWPAATDGYSVCDNNAELIRKLRPGEMDVFLFGDDSSGSSTLAIFSVKTQRQEDALYNVLTTVFVAIMLLLGAHTFSSDADKLVLEPIQSMMDLVEKVAEDPSREIVLDYSEDDNVNYETQLIESAIQKITSLLRVGFGVAGSEIIKENLNSSNDSDQPLDLVDSPGKLIYAAFGFCDIHEFDHLTDKLEVQIMDFVNDVATVVHEQVHTWAGQCNKNLGNSFLMTWRVPYAATGGQSNIDVTRLSAMRTIADKAMIGYVKVVADLNRDEKVMGYRKRQDLNLDGKPFKVHMGFGLHIGWGIEGPVGSLQKVDATYLSPHVNMAARLETASRQYGVPLLMSEIFFRCLSTKAKEQCRKLDRVSVKGSVQSIDIYTFDAYQDQQLPVRRATKDEEVKSNEYDPDYEGEDDIFNTDQDLIALKRHFTPELSELHTKGVGSYLRGNWQEANKYLQAVDDKLRETGYGGDGPSQTLIRYMGKRNFTPDEGWDEKKGRALTSK</sequence>
<feature type="transmembrane region" description="Helical" evidence="5">
    <location>
        <begin position="233"/>
        <end position="252"/>
    </location>
</feature>
<evidence type="ECO:0000313" key="7">
    <source>
        <dbReference type="EMBL" id="CAD9444656.1"/>
    </source>
</evidence>
<dbReference type="SUPFAM" id="SSF55073">
    <property type="entry name" value="Nucleotide cyclase"/>
    <property type="match status" value="1"/>
</dbReference>
<evidence type="ECO:0000256" key="5">
    <source>
        <dbReference type="SAM" id="Phobius"/>
    </source>
</evidence>
<dbReference type="AlphaFoldDB" id="A0A7S2GC55"/>
<keyword evidence="4 5" id="KW-0472">Membrane</keyword>
<keyword evidence="3 5" id="KW-1133">Transmembrane helix</keyword>
<dbReference type="GO" id="GO:0035556">
    <property type="term" value="P:intracellular signal transduction"/>
    <property type="evidence" value="ECO:0007669"/>
    <property type="project" value="InterPro"/>
</dbReference>
<dbReference type="Gene3D" id="1.20.120.350">
    <property type="entry name" value="Voltage-gated potassium channels. Chain C"/>
    <property type="match status" value="1"/>
</dbReference>